<keyword evidence="1" id="KW-0238">DNA-binding</keyword>
<evidence type="ECO:0000256" key="1">
    <source>
        <dbReference type="ARBA" id="ARBA00023125"/>
    </source>
</evidence>
<name>A0ABW4PAU4_9NOCA</name>
<dbReference type="EMBL" id="JBHUFB010000020">
    <property type="protein sequence ID" value="MFD1815084.1"/>
    <property type="molecule type" value="Genomic_DNA"/>
</dbReference>
<dbReference type="InterPro" id="IPR009057">
    <property type="entry name" value="Homeodomain-like_sf"/>
</dbReference>
<sequence length="211" mass="23161">MVTLPTARRGRYISGEQTRVLLIETAERLFAASGYEGVTLADIRGAARQGNASVIRYYFGTKEDLLRAIFEHRLPAISAERTALMTAVPGGLSTRDALWALLRPLVSCLENGFHYVGLLDRLLDAGILADAFATADPSLTASAHIVDEALRAALPGIPEHVRGVRIRMVYESALRTLARYDRTGTAPTPSELEMYVDAWEGMLRARSPRHP</sequence>
<gene>
    <name evidence="3" type="ORF">ACFSJG_22935</name>
</gene>
<dbReference type="InterPro" id="IPR001647">
    <property type="entry name" value="HTH_TetR"/>
</dbReference>
<reference evidence="4" key="1">
    <citation type="journal article" date="2019" name="Int. J. Syst. Evol. Microbiol.">
        <title>The Global Catalogue of Microorganisms (GCM) 10K type strain sequencing project: providing services to taxonomists for standard genome sequencing and annotation.</title>
        <authorList>
            <consortium name="The Broad Institute Genomics Platform"/>
            <consortium name="The Broad Institute Genome Sequencing Center for Infectious Disease"/>
            <person name="Wu L."/>
            <person name="Ma J."/>
        </authorList>
    </citation>
    <scope>NUCLEOTIDE SEQUENCE [LARGE SCALE GENOMIC DNA]</scope>
    <source>
        <strain evidence="4">DT72</strain>
    </source>
</reference>
<accession>A0ABW4PAU4</accession>
<evidence type="ECO:0000313" key="3">
    <source>
        <dbReference type="EMBL" id="MFD1815084.1"/>
    </source>
</evidence>
<proteinExistence type="predicted"/>
<organism evidence="3 4">
    <name type="scientific">Rhodococcus gannanensis</name>
    <dbReference type="NCBI Taxonomy" id="1960308"/>
    <lineage>
        <taxon>Bacteria</taxon>
        <taxon>Bacillati</taxon>
        <taxon>Actinomycetota</taxon>
        <taxon>Actinomycetes</taxon>
        <taxon>Mycobacteriales</taxon>
        <taxon>Nocardiaceae</taxon>
        <taxon>Rhodococcus</taxon>
    </lineage>
</organism>
<dbReference type="RefSeq" id="WP_378487531.1">
    <property type="nucleotide sequence ID" value="NZ_JBHUFB010000020.1"/>
</dbReference>
<evidence type="ECO:0000313" key="4">
    <source>
        <dbReference type="Proteomes" id="UP001597286"/>
    </source>
</evidence>
<comment type="caution">
    <text evidence="3">The sequence shown here is derived from an EMBL/GenBank/DDBJ whole genome shotgun (WGS) entry which is preliminary data.</text>
</comment>
<dbReference type="Proteomes" id="UP001597286">
    <property type="component" value="Unassembled WGS sequence"/>
</dbReference>
<dbReference type="Pfam" id="PF00440">
    <property type="entry name" value="TetR_N"/>
    <property type="match status" value="1"/>
</dbReference>
<keyword evidence="4" id="KW-1185">Reference proteome</keyword>
<feature type="domain" description="HTH tetR-type" evidence="2">
    <location>
        <begin position="22"/>
        <end position="69"/>
    </location>
</feature>
<evidence type="ECO:0000259" key="2">
    <source>
        <dbReference type="Pfam" id="PF00440"/>
    </source>
</evidence>
<protein>
    <submittedName>
        <fullName evidence="3">TetR/AcrR family transcriptional regulator</fullName>
    </submittedName>
</protein>
<dbReference type="Gene3D" id="1.10.357.10">
    <property type="entry name" value="Tetracycline Repressor, domain 2"/>
    <property type="match status" value="1"/>
</dbReference>
<dbReference type="SUPFAM" id="SSF46689">
    <property type="entry name" value="Homeodomain-like"/>
    <property type="match status" value="1"/>
</dbReference>